<dbReference type="InterPro" id="IPR010730">
    <property type="entry name" value="HET"/>
</dbReference>
<dbReference type="Pfam" id="PF22939">
    <property type="entry name" value="WHD_GPIID"/>
    <property type="match status" value="1"/>
</dbReference>
<dbReference type="PRINTS" id="PR00320">
    <property type="entry name" value="GPROTEINBRPT"/>
</dbReference>
<dbReference type="Pfam" id="PF00400">
    <property type="entry name" value="WD40"/>
    <property type="match status" value="8"/>
</dbReference>
<keyword evidence="2" id="KW-0677">Repeat</keyword>
<feature type="repeat" description="WD" evidence="3">
    <location>
        <begin position="1173"/>
        <end position="1214"/>
    </location>
</feature>
<organism evidence="6 7">
    <name type="scientific">Podospora pseudocomata</name>
    <dbReference type="NCBI Taxonomy" id="2093779"/>
    <lineage>
        <taxon>Eukaryota</taxon>
        <taxon>Fungi</taxon>
        <taxon>Dikarya</taxon>
        <taxon>Ascomycota</taxon>
        <taxon>Pezizomycotina</taxon>
        <taxon>Sordariomycetes</taxon>
        <taxon>Sordariomycetidae</taxon>
        <taxon>Sordariales</taxon>
        <taxon>Podosporaceae</taxon>
        <taxon>Podospora</taxon>
    </lineage>
</organism>
<dbReference type="PROSITE" id="PS50294">
    <property type="entry name" value="WD_REPEATS_REGION"/>
    <property type="match status" value="12"/>
</dbReference>
<dbReference type="SMART" id="SM00320">
    <property type="entry name" value="WD40"/>
    <property type="match status" value="12"/>
</dbReference>
<evidence type="ECO:0000256" key="1">
    <source>
        <dbReference type="ARBA" id="ARBA00022574"/>
    </source>
</evidence>
<dbReference type="InterPro" id="IPR001680">
    <property type="entry name" value="WD40_rpt"/>
</dbReference>
<evidence type="ECO:0000256" key="4">
    <source>
        <dbReference type="SAM" id="MobiDB-lite"/>
    </source>
</evidence>
<feature type="repeat" description="WD" evidence="3">
    <location>
        <begin position="1047"/>
        <end position="1088"/>
    </location>
</feature>
<dbReference type="InterPro" id="IPR007111">
    <property type="entry name" value="NACHT_NTPase"/>
</dbReference>
<dbReference type="PANTHER" id="PTHR19848">
    <property type="entry name" value="WD40 REPEAT PROTEIN"/>
    <property type="match status" value="1"/>
</dbReference>
<evidence type="ECO:0000259" key="5">
    <source>
        <dbReference type="PROSITE" id="PS50837"/>
    </source>
</evidence>
<feature type="compositionally biased region" description="Basic and acidic residues" evidence="4">
    <location>
        <begin position="1"/>
        <end position="20"/>
    </location>
</feature>
<dbReference type="PROSITE" id="PS50837">
    <property type="entry name" value="NACHT"/>
    <property type="match status" value="1"/>
</dbReference>
<dbReference type="Pfam" id="PF24883">
    <property type="entry name" value="NPHP3_N"/>
    <property type="match status" value="1"/>
</dbReference>
<feature type="repeat" description="WD" evidence="3">
    <location>
        <begin position="837"/>
        <end position="878"/>
    </location>
</feature>
<dbReference type="EMBL" id="JAFFHA010000008">
    <property type="protein sequence ID" value="KAK4651793.1"/>
    <property type="molecule type" value="Genomic_DNA"/>
</dbReference>
<keyword evidence="1 3" id="KW-0853">WD repeat</keyword>
<dbReference type="Pfam" id="PF25173">
    <property type="entry name" value="Beta-prop_WDR3_1st"/>
    <property type="match status" value="1"/>
</dbReference>
<dbReference type="InterPro" id="IPR054471">
    <property type="entry name" value="GPIID_WHD"/>
</dbReference>
<dbReference type="SUPFAM" id="SSF50978">
    <property type="entry name" value="WD40 repeat-like"/>
    <property type="match status" value="3"/>
</dbReference>
<dbReference type="PROSITE" id="PS00678">
    <property type="entry name" value="WD_REPEATS_1"/>
    <property type="match status" value="6"/>
</dbReference>
<sequence length="1440" mass="159203">MRLLERDDAGEIRPTKDLPSDKIPPYAILSHTWGPDEEEVSYKDLKDGRAVSKLGYNKIRFCADQAWRDGLKFFWVDTCCIDKSNSTELQEAINSMFRWYRDAAKCYVYLTDVSTYRRDADGDPSWKWAFQKCKWFTRGWTLQELLAPTSVEFFSREKARIGDRNSLERMIHNVTGIPLEALRGSPLSDFSVHDRMAWMKQRTTTREEDMAYSLFGIFDVHLPLIYGEGKEKALERLREKIGKDDGCLADLRVTDSRHDKKRIEAAKGGLLKDSYCWVLSNVQFQQWHGGDDQRLLWIKGDPGKGKTMLLCGIIDELKKSTPAGLLSFFFCQATDSRINNATAVLRGLIYLLVSQQPALISHVRRPYDHAGKKMFEDPNVWVVLCEIFTSILQDPGLRMTYLIIDALDECVTDLPQLLELITRTSCTSSPIKWIVSSRNRPDIEEQLETATQKARLSLELNAESISTAVNAFIQNRVDQLAPKTKYDANMIGKIQDYLHSHANGTFLWVALVCQALADPKVKKRHILAKLQTFPRGLDSLYARMLEQIGHSEDADLCKQILAVAAAVRRPISLDELASLIEMPDDVSDDPESLEEIVKLCGSFLIIRERTVYFVHQSAKDFLIGTASDKASNKASQEAFKLVFPTGMEDVSYIIFWRSLNVMSQKLRRDIYCLNAPGFLIDNVRVPDPDPLATVRYSCIHWINHLRDLVSSTSSKWVHLLQDDGDIHRFLTTKYLYWLEALSLLRALPEGINAIRQLESLLGHTIRGRLIAIVRDAYRFALSYRVIIEKAPLQAYTSALIFAPTDSMIKKFFKKEEPGWISTISVVEAEWNACTQTLEGHGGRVQSVAFSPDGQRVASGSSDNTIKIWDAASGTCIQTLEGHGDWVLSVAFSPDGERVASGSSDNTIKIWDAVSRTCTQTLEGHSHWVLSVAFSPDGQRVVSGSSDNTIKIWDAVSGTCTQTLKGNGGWVLSVAFSPDGQRVASGSSDYTIKIWDAASGTCTQTLEGHGDWVRSVAFSPDGQRVASGSRDNTIKIWDAASRTCTQTLEGHGGWVESVAFSPDGQRVASGSSDNTIKIWDAASRTCTQTLKGHGGRVESVAFSPDGQRVASGSSDNTIKIWDAVSGTCTQTLKGHGGRVQSVAFSPDGQRVVSGSSDYTIKIWDAASGTCTQTLEGNGGWVLSVAFSPDGQRVASGSSDNTIKIWDAASGTCTQTLEGHGDWVLSVAFSPDGERVASGSSDNTIKIWDAASRTCTQTLESHGDWVLSVAFSPDGERVASGSSDNTIKIWDAASGTYTQTLEGHGDWVLSVAFSPDGQRVASGSSDYTIKIWDAASGACTQTINVNSAATHLSFDHTNAYINTNIGRVQIATTTIESPNQLSSPVCYSYGLGQDYRWITCNNQNVLWLPPEYHASASAMQGRKIVLGCYSGRVIMFLFSRDV</sequence>
<evidence type="ECO:0000256" key="3">
    <source>
        <dbReference type="PROSITE-ProRule" id="PRU00221"/>
    </source>
</evidence>
<evidence type="ECO:0000313" key="6">
    <source>
        <dbReference type="EMBL" id="KAK4651793.1"/>
    </source>
</evidence>
<feature type="repeat" description="WD" evidence="3">
    <location>
        <begin position="1299"/>
        <end position="1340"/>
    </location>
</feature>
<dbReference type="InterPro" id="IPR019775">
    <property type="entry name" value="WD40_repeat_CS"/>
</dbReference>
<dbReference type="PANTHER" id="PTHR19848:SF8">
    <property type="entry name" value="F-BOX AND WD REPEAT DOMAIN CONTAINING 7"/>
    <property type="match status" value="1"/>
</dbReference>
<feature type="repeat" description="WD" evidence="3">
    <location>
        <begin position="879"/>
        <end position="920"/>
    </location>
</feature>
<dbReference type="InterPro" id="IPR056884">
    <property type="entry name" value="NPHP3-like_N"/>
</dbReference>
<dbReference type="PROSITE" id="PS50082">
    <property type="entry name" value="WD_REPEATS_2"/>
    <property type="match status" value="12"/>
</dbReference>
<comment type="caution">
    <text evidence="6">The sequence shown here is derived from an EMBL/GenBank/DDBJ whole genome shotgun (WGS) entry which is preliminary data.</text>
</comment>
<dbReference type="InterPro" id="IPR027417">
    <property type="entry name" value="P-loop_NTPase"/>
</dbReference>
<reference evidence="6 7" key="1">
    <citation type="journal article" date="2023" name="bioRxiv">
        <title>High-quality genome assemblies of four members of thePodospora anserinaspecies complex.</title>
        <authorList>
            <person name="Ament-Velasquez S.L."/>
            <person name="Vogan A.A."/>
            <person name="Wallerman O."/>
            <person name="Hartmann F."/>
            <person name="Gautier V."/>
            <person name="Silar P."/>
            <person name="Giraud T."/>
            <person name="Johannesson H."/>
        </authorList>
    </citation>
    <scope>NUCLEOTIDE SEQUENCE [LARGE SCALE GENOMIC DNA]</scope>
    <source>
        <strain evidence="6 7">CBS 415.72m</strain>
    </source>
</reference>
<feature type="region of interest" description="Disordered" evidence="4">
    <location>
        <begin position="1"/>
        <end position="23"/>
    </location>
</feature>
<name>A0ABR0G7V6_9PEZI</name>
<feature type="repeat" description="WD" evidence="3">
    <location>
        <begin position="963"/>
        <end position="1004"/>
    </location>
</feature>
<dbReference type="Pfam" id="PF06985">
    <property type="entry name" value="HET"/>
    <property type="match status" value="1"/>
</dbReference>
<feature type="repeat" description="WD" evidence="3">
    <location>
        <begin position="1215"/>
        <end position="1256"/>
    </location>
</feature>
<dbReference type="RefSeq" id="XP_062740768.1">
    <property type="nucleotide sequence ID" value="XM_062884119.1"/>
</dbReference>
<feature type="repeat" description="WD" evidence="3">
    <location>
        <begin position="921"/>
        <end position="962"/>
    </location>
</feature>
<proteinExistence type="predicted"/>
<feature type="domain" description="NACHT" evidence="5">
    <location>
        <begin position="294"/>
        <end position="629"/>
    </location>
</feature>
<protein>
    <submittedName>
        <fullName evidence="6">HNWD NOD-like receptor pc1</fullName>
    </submittedName>
</protein>
<dbReference type="SUPFAM" id="SSF52540">
    <property type="entry name" value="P-loop containing nucleoside triphosphate hydrolases"/>
    <property type="match status" value="1"/>
</dbReference>
<accession>A0ABR0G7V6</accession>
<gene>
    <name evidence="6" type="primary">HNWD-pc1</name>
    <name evidence="6" type="ORF">QC762_0096360</name>
</gene>
<dbReference type="Proteomes" id="UP001323405">
    <property type="component" value="Unassembled WGS sequence"/>
</dbReference>
<dbReference type="InterPro" id="IPR015943">
    <property type="entry name" value="WD40/YVTN_repeat-like_dom_sf"/>
</dbReference>
<feature type="repeat" description="WD" evidence="3">
    <location>
        <begin position="1089"/>
        <end position="1130"/>
    </location>
</feature>
<feature type="repeat" description="WD" evidence="3">
    <location>
        <begin position="1257"/>
        <end position="1298"/>
    </location>
</feature>
<dbReference type="CDD" id="cd00200">
    <property type="entry name" value="WD40"/>
    <property type="match status" value="2"/>
</dbReference>
<feature type="repeat" description="WD" evidence="3">
    <location>
        <begin position="1131"/>
        <end position="1172"/>
    </location>
</feature>
<evidence type="ECO:0000313" key="7">
    <source>
        <dbReference type="Proteomes" id="UP001323405"/>
    </source>
</evidence>
<dbReference type="InterPro" id="IPR036322">
    <property type="entry name" value="WD40_repeat_dom_sf"/>
</dbReference>
<dbReference type="InterPro" id="IPR020472">
    <property type="entry name" value="WD40_PAC1"/>
</dbReference>
<dbReference type="Gene3D" id="3.40.50.300">
    <property type="entry name" value="P-loop containing nucleotide triphosphate hydrolases"/>
    <property type="match status" value="1"/>
</dbReference>
<dbReference type="Gene3D" id="2.130.10.10">
    <property type="entry name" value="YVTN repeat-like/Quinoprotein amine dehydrogenase"/>
    <property type="match status" value="5"/>
</dbReference>
<feature type="repeat" description="WD" evidence="3">
    <location>
        <begin position="1005"/>
        <end position="1046"/>
    </location>
</feature>
<dbReference type="GeneID" id="87903900"/>
<keyword evidence="7" id="KW-1185">Reference proteome</keyword>
<evidence type="ECO:0000256" key="2">
    <source>
        <dbReference type="ARBA" id="ARBA00022737"/>
    </source>
</evidence>